<keyword evidence="2" id="KW-1185">Reference proteome</keyword>
<protein>
    <submittedName>
        <fullName evidence="1">Uncharacterized protein</fullName>
    </submittedName>
</protein>
<gene>
    <name evidence="1" type="ORF">SNEC2469_LOCUS16008</name>
</gene>
<proteinExistence type="predicted"/>
<reference evidence="1" key="1">
    <citation type="submission" date="2021-02" db="EMBL/GenBank/DDBJ databases">
        <authorList>
            <person name="Dougan E. K."/>
            <person name="Rhodes N."/>
            <person name="Thang M."/>
            <person name="Chan C."/>
        </authorList>
    </citation>
    <scope>NUCLEOTIDE SEQUENCE</scope>
</reference>
<evidence type="ECO:0000313" key="1">
    <source>
        <dbReference type="EMBL" id="CAE7555219.1"/>
    </source>
</evidence>
<name>A0A812U7P9_9DINO</name>
<organism evidence="1 2">
    <name type="scientific">Symbiodinium necroappetens</name>
    <dbReference type="NCBI Taxonomy" id="1628268"/>
    <lineage>
        <taxon>Eukaryota</taxon>
        <taxon>Sar</taxon>
        <taxon>Alveolata</taxon>
        <taxon>Dinophyceae</taxon>
        <taxon>Suessiales</taxon>
        <taxon>Symbiodiniaceae</taxon>
        <taxon>Symbiodinium</taxon>
    </lineage>
</organism>
<comment type="caution">
    <text evidence="1">The sequence shown here is derived from an EMBL/GenBank/DDBJ whole genome shotgun (WGS) entry which is preliminary data.</text>
</comment>
<evidence type="ECO:0000313" key="2">
    <source>
        <dbReference type="Proteomes" id="UP000601435"/>
    </source>
</evidence>
<accession>A0A812U7P9</accession>
<dbReference type="Proteomes" id="UP000601435">
    <property type="component" value="Unassembled WGS sequence"/>
</dbReference>
<dbReference type="AlphaFoldDB" id="A0A812U7P9"/>
<sequence length="79" mass="9380">MSRQSKPWPSSVNCGMRRARSMPRASWTRCMAHQGEVLHQRQVPLCLPTRLRCRRQQLHLLRPWQCQLVLRGTAFLRDN</sequence>
<feature type="non-terminal residue" evidence="1">
    <location>
        <position position="1"/>
    </location>
</feature>
<dbReference type="EMBL" id="CAJNJA010026133">
    <property type="protein sequence ID" value="CAE7555219.1"/>
    <property type="molecule type" value="Genomic_DNA"/>
</dbReference>